<feature type="binding site" evidence="6">
    <location>
        <position position="146"/>
    </location>
    <ligand>
        <name>S-adenosyl-L-methionine</name>
        <dbReference type="ChEBI" id="CHEBI:59789"/>
    </ligand>
</feature>
<feature type="binding site" evidence="6">
    <location>
        <position position="102"/>
    </location>
    <ligand>
        <name>S-adenosyl-L-methionine</name>
        <dbReference type="ChEBI" id="CHEBI:59789"/>
    </ligand>
</feature>
<name>A0A5B8LZ10_9HYPH</name>
<dbReference type="PANTHER" id="PTHR24422">
    <property type="entry name" value="CHEMOTAXIS PROTEIN METHYLTRANSFERASE"/>
    <property type="match status" value="1"/>
</dbReference>
<dbReference type="PIRSF" id="PIRSF000410">
    <property type="entry name" value="CheR"/>
    <property type="match status" value="1"/>
</dbReference>
<dbReference type="EMBL" id="CP042304">
    <property type="protein sequence ID" value="QDZ13071.1"/>
    <property type="molecule type" value="Genomic_DNA"/>
</dbReference>
<dbReference type="Proteomes" id="UP000315364">
    <property type="component" value="Chromosome"/>
</dbReference>
<dbReference type="PANTHER" id="PTHR24422:SF26">
    <property type="entry name" value="CHEMOTAXIS PROTEIN METHYLTRANSFERASE"/>
    <property type="match status" value="1"/>
</dbReference>
<keyword evidence="3 5" id="KW-0808">Transferase</keyword>
<dbReference type="GO" id="GO:0032259">
    <property type="term" value="P:methylation"/>
    <property type="evidence" value="ECO:0007669"/>
    <property type="project" value="UniProtKB-KW"/>
</dbReference>
<evidence type="ECO:0000313" key="8">
    <source>
        <dbReference type="EMBL" id="QDZ13071.1"/>
    </source>
</evidence>
<dbReference type="KEGG" id="dea:FPZ08_21425"/>
<dbReference type="InterPro" id="IPR026024">
    <property type="entry name" value="Chemotaxis_MeTrfase_CheR"/>
</dbReference>
<dbReference type="InterPro" id="IPR000780">
    <property type="entry name" value="CheR_MeTrfase"/>
</dbReference>
<dbReference type="InterPro" id="IPR050903">
    <property type="entry name" value="Bact_Chemotaxis_MeTrfase"/>
</dbReference>
<comment type="function">
    <text evidence="5">Methylation of the membrane-bound methyl-accepting chemotaxis proteins (MCP) to form gamma-glutamyl methyl ester residues in MCP.</text>
</comment>
<evidence type="ECO:0000256" key="1">
    <source>
        <dbReference type="ARBA" id="ARBA00001541"/>
    </source>
</evidence>
<feature type="binding site" evidence="6">
    <location>
        <position position="106"/>
    </location>
    <ligand>
        <name>S-adenosyl-L-methionine</name>
        <dbReference type="ChEBI" id="CHEBI:59789"/>
    </ligand>
</feature>
<evidence type="ECO:0000256" key="2">
    <source>
        <dbReference type="ARBA" id="ARBA00022603"/>
    </source>
</evidence>
<dbReference type="SMART" id="SM00138">
    <property type="entry name" value="MeTrc"/>
    <property type="match status" value="1"/>
</dbReference>
<keyword evidence="4 5" id="KW-0949">S-adenosyl-L-methionine</keyword>
<comment type="catalytic activity">
    <reaction evidence="1 5">
        <text>L-glutamyl-[protein] + S-adenosyl-L-methionine = [protein]-L-glutamate 5-O-methyl ester + S-adenosyl-L-homocysteine</text>
        <dbReference type="Rhea" id="RHEA:24452"/>
        <dbReference type="Rhea" id="RHEA-COMP:10208"/>
        <dbReference type="Rhea" id="RHEA-COMP:10311"/>
        <dbReference type="ChEBI" id="CHEBI:29973"/>
        <dbReference type="ChEBI" id="CHEBI:57856"/>
        <dbReference type="ChEBI" id="CHEBI:59789"/>
        <dbReference type="ChEBI" id="CHEBI:82795"/>
        <dbReference type="EC" id="2.1.1.80"/>
    </reaction>
</comment>
<evidence type="ECO:0000313" key="9">
    <source>
        <dbReference type="Proteomes" id="UP000315364"/>
    </source>
</evidence>
<feature type="binding site" evidence="6">
    <location>
        <begin position="231"/>
        <end position="232"/>
    </location>
    <ligand>
        <name>S-adenosyl-L-methionine</name>
        <dbReference type="ChEBI" id="CHEBI:59789"/>
    </ligand>
</feature>
<feature type="domain" description="CheR-type methyltransferase" evidence="7">
    <location>
        <begin position="29"/>
        <end position="303"/>
    </location>
</feature>
<keyword evidence="9" id="KW-1185">Reference proteome</keyword>
<gene>
    <name evidence="8" type="ORF">FPZ08_21425</name>
</gene>
<accession>A0A5B8LZ10</accession>
<dbReference type="SUPFAM" id="SSF47757">
    <property type="entry name" value="Chemotaxis receptor methyltransferase CheR, N-terminal domain"/>
    <property type="match status" value="1"/>
</dbReference>
<dbReference type="InterPro" id="IPR029063">
    <property type="entry name" value="SAM-dependent_MTases_sf"/>
</dbReference>
<feature type="binding site" evidence="6">
    <location>
        <position position="172"/>
    </location>
    <ligand>
        <name>S-adenosyl-L-methionine</name>
        <dbReference type="ChEBI" id="CHEBI:59789"/>
    </ligand>
</feature>
<dbReference type="Pfam" id="PF03705">
    <property type="entry name" value="CheR_N"/>
    <property type="match status" value="1"/>
</dbReference>
<dbReference type="AlphaFoldDB" id="A0A5B8LZ10"/>
<dbReference type="Pfam" id="PF01739">
    <property type="entry name" value="CheR"/>
    <property type="match status" value="1"/>
</dbReference>
<dbReference type="InterPro" id="IPR036804">
    <property type="entry name" value="CheR_N_sf"/>
</dbReference>
<dbReference type="PRINTS" id="PR00996">
    <property type="entry name" value="CHERMTFRASE"/>
</dbReference>
<sequence length="303" mass="34307">MPLSPGDIPLPFSAQQAAARLEPTDDDHLSLRDFKRIADLISTEVGIKLPPTKRLMVEGRLRKRVRALGLASLDHYGAYLFQRDGLAAERTFLINAVTTNKTDFFREPEHFDLLEDRLVPDLIELRRGERKPLLKIWSAASSTGAEAYTLAMVLADLLAQRQDFRFAILGTDISTAVLEQGVRAIYPTELLAPVPPAKQQRYLMHARKPGMRPEVRIVPELRRLVHFARLNLMDTSYPFDRDVDVIFLRNVLIYFDKADQEKVILRLVSHLRPGGYLILGHSESMIGTTVTMRQVAPAVFQKA</sequence>
<dbReference type="GO" id="GO:0008983">
    <property type="term" value="F:protein-glutamate O-methyltransferase activity"/>
    <property type="evidence" value="ECO:0007669"/>
    <property type="project" value="UniProtKB-EC"/>
</dbReference>
<proteinExistence type="predicted"/>
<feature type="binding site" evidence="6">
    <location>
        <position position="100"/>
    </location>
    <ligand>
        <name>S-adenosyl-L-methionine</name>
        <dbReference type="ChEBI" id="CHEBI:59789"/>
    </ligand>
</feature>
<dbReference type="EC" id="2.1.1.80" evidence="5"/>
<dbReference type="OrthoDB" id="9816309at2"/>
<dbReference type="PROSITE" id="PS50123">
    <property type="entry name" value="CHER"/>
    <property type="match status" value="1"/>
</dbReference>
<dbReference type="InterPro" id="IPR022642">
    <property type="entry name" value="CheR_C"/>
</dbReference>
<dbReference type="InterPro" id="IPR022641">
    <property type="entry name" value="CheR_N"/>
</dbReference>
<evidence type="ECO:0000256" key="4">
    <source>
        <dbReference type="ARBA" id="ARBA00022691"/>
    </source>
</evidence>
<dbReference type="Gene3D" id="1.10.155.10">
    <property type="entry name" value="Chemotaxis receptor methyltransferase CheR, N-terminal domain"/>
    <property type="match status" value="1"/>
</dbReference>
<keyword evidence="2 5" id="KW-0489">Methyltransferase</keyword>
<organism evidence="8 9">
    <name type="scientific">Devosia ginsengisoli</name>
    <dbReference type="NCBI Taxonomy" id="400770"/>
    <lineage>
        <taxon>Bacteria</taxon>
        <taxon>Pseudomonadati</taxon>
        <taxon>Pseudomonadota</taxon>
        <taxon>Alphaproteobacteria</taxon>
        <taxon>Hyphomicrobiales</taxon>
        <taxon>Devosiaceae</taxon>
        <taxon>Devosia</taxon>
    </lineage>
</organism>
<reference evidence="8 9" key="1">
    <citation type="submission" date="2019-07" db="EMBL/GenBank/DDBJ databases">
        <title>Full genome sequence of Devosia sp. Gsoil 520.</title>
        <authorList>
            <person name="Im W.-T."/>
        </authorList>
    </citation>
    <scope>NUCLEOTIDE SEQUENCE [LARGE SCALE GENOMIC DNA]</scope>
    <source>
        <strain evidence="8 9">Gsoil 520</strain>
    </source>
</reference>
<evidence type="ECO:0000256" key="3">
    <source>
        <dbReference type="ARBA" id="ARBA00022679"/>
    </source>
</evidence>
<dbReference type="Gene3D" id="3.40.50.150">
    <property type="entry name" value="Vaccinia Virus protein VP39"/>
    <property type="match status" value="1"/>
</dbReference>
<protein>
    <recommendedName>
        <fullName evidence="5">Chemotaxis protein methyltransferase</fullName>
        <ecNumber evidence="5">2.1.1.80</ecNumber>
    </recommendedName>
</protein>
<evidence type="ECO:0000259" key="7">
    <source>
        <dbReference type="PROSITE" id="PS50123"/>
    </source>
</evidence>
<evidence type="ECO:0000256" key="6">
    <source>
        <dbReference type="PIRSR" id="PIRSR000410-1"/>
    </source>
</evidence>
<feature type="binding site" evidence="6">
    <location>
        <begin position="249"/>
        <end position="250"/>
    </location>
    <ligand>
        <name>S-adenosyl-L-methionine</name>
        <dbReference type="ChEBI" id="CHEBI:59789"/>
    </ligand>
</feature>
<dbReference type="SUPFAM" id="SSF53335">
    <property type="entry name" value="S-adenosyl-L-methionine-dependent methyltransferases"/>
    <property type="match status" value="1"/>
</dbReference>
<evidence type="ECO:0000256" key="5">
    <source>
        <dbReference type="PIRNR" id="PIRNR000410"/>
    </source>
</evidence>